<feature type="domain" description="ABC transporter" evidence="2">
    <location>
        <begin position="31"/>
        <end position="77"/>
    </location>
</feature>
<proteinExistence type="predicted"/>
<evidence type="ECO:0000259" key="2">
    <source>
        <dbReference type="Pfam" id="PF00005"/>
    </source>
</evidence>
<dbReference type="GO" id="GO:0016887">
    <property type="term" value="F:ATP hydrolysis activity"/>
    <property type="evidence" value="ECO:0007669"/>
    <property type="project" value="InterPro"/>
</dbReference>
<keyword evidence="3" id="KW-0067">ATP-binding</keyword>
<dbReference type="PANTHER" id="PTHR42781">
    <property type="entry name" value="SPERMIDINE/PUTRESCINE IMPORT ATP-BINDING PROTEIN POTA"/>
    <property type="match status" value="1"/>
</dbReference>
<protein>
    <submittedName>
        <fullName evidence="3">ATP-binding cassette domain-containing protein</fullName>
    </submittedName>
</protein>
<evidence type="ECO:0000256" key="1">
    <source>
        <dbReference type="ARBA" id="ARBA00022448"/>
    </source>
</evidence>
<keyword evidence="4" id="KW-1185">Reference proteome</keyword>
<dbReference type="SUPFAM" id="SSF52540">
    <property type="entry name" value="P-loop containing nucleoside triphosphate hydrolases"/>
    <property type="match status" value="1"/>
</dbReference>
<name>A0A7X3CRN6_9BACL</name>
<gene>
    <name evidence="3" type="ORF">GNP93_04310</name>
</gene>
<dbReference type="AlphaFoldDB" id="A0A7X3CRN6"/>
<keyword evidence="3" id="KW-0547">Nucleotide-binding</keyword>
<organism evidence="3 4">
    <name type="scientific">Paenibacillus validus</name>
    <dbReference type="NCBI Taxonomy" id="44253"/>
    <lineage>
        <taxon>Bacteria</taxon>
        <taxon>Bacillati</taxon>
        <taxon>Bacillota</taxon>
        <taxon>Bacilli</taxon>
        <taxon>Bacillales</taxon>
        <taxon>Paenibacillaceae</taxon>
        <taxon>Paenibacillus</taxon>
    </lineage>
</organism>
<evidence type="ECO:0000313" key="3">
    <source>
        <dbReference type="EMBL" id="MUG69896.1"/>
    </source>
</evidence>
<keyword evidence="1" id="KW-0813">Transport</keyword>
<evidence type="ECO:0000313" key="4">
    <source>
        <dbReference type="Proteomes" id="UP000450917"/>
    </source>
</evidence>
<dbReference type="EMBL" id="WNZX01000002">
    <property type="protein sequence ID" value="MUG69896.1"/>
    <property type="molecule type" value="Genomic_DNA"/>
</dbReference>
<dbReference type="Proteomes" id="UP000450917">
    <property type="component" value="Unassembled WGS sequence"/>
</dbReference>
<dbReference type="InterPro" id="IPR050093">
    <property type="entry name" value="ABC_SmlMolc_Importer"/>
</dbReference>
<dbReference type="Pfam" id="PF00005">
    <property type="entry name" value="ABC_tran"/>
    <property type="match status" value="1"/>
</dbReference>
<comment type="caution">
    <text evidence="3">The sequence shown here is derived from an EMBL/GenBank/DDBJ whole genome shotgun (WGS) entry which is preliminary data.</text>
</comment>
<reference evidence="3 4" key="1">
    <citation type="submission" date="2019-11" db="EMBL/GenBank/DDBJ databases">
        <title>Draft genome sequences of five Paenibacillus species of dairy origin.</title>
        <authorList>
            <person name="Olajide A.M."/>
            <person name="Chen S."/>
            <person name="Lapointe G."/>
        </authorList>
    </citation>
    <scope>NUCLEOTIDE SEQUENCE [LARGE SCALE GENOMIC DNA]</scope>
    <source>
        <strain evidence="3 4">2CS3</strain>
    </source>
</reference>
<dbReference type="GO" id="GO:0005524">
    <property type="term" value="F:ATP binding"/>
    <property type="evidence" value="ECO:0007669"/>
    <property type="project" value="UniProtKB-KW"/>
</dbReference>
<dbReference type="InterPro" id="IPR027417">
    <property type="entry name" value="P-loop_NTPase"/>
</dbReference>
<dbReference type="PANTHER" id="PTHR42781:SF4">
    <property type="entry name" value="SPERMIDINE_PUTRESCINE IMPORT ATP-BINDING PROTEIN POTA"/>
    <property type="match status" value="1"/>
</dbReference>
<dbReference type="Gene3D" id="3.40.50.300">
    <property type="entry name" value="P-loop containing nucleotide triphosphate hydrolases"/>
    <property type="match status" value="1"/>
</dbReference>
<sequence>MSLTKIPEIELDQVSMRYASGVSDVLALKESLDIRKGEFVSLLGPSGCGKTTLLRIMADLLQPTSGKIKVGGKSVSKTFQHE</sequence>
<accession>A0A7X3CRN6</accession>
<dbReference type="InterPro" id="IPR003439">
    <property type="entry name" value="ABC_transporter-like_ATP-bd"/>
</dbReference>
<dbReference type="RefSeq" id="WP_155614087.1">
    <property type="nucleotide sequence ID" value="NZ_WNZX01000002.1"/>
</dbReference>